<sequence>MVVPGLSRRRSILFGRLQSVERTRSKMEARQLCDIAELVSSSSGISRDVAQEVALALSITPRAAERMVSLAV</sequence>
<accession>A0A1I1CJ73</accession>
<dbReference type="Proteomes" id="UP000243799">
    <property type="component" value="Unassembled WGS sequence"/>
</dbReference>
<feature type="non-terminal residue" evidence="1">
    <location>
        <position position="72"/>
    </location>
</feature>
<keyword evidence="2" id="KW-1185">Reference proteome</keyword>
<evidence type="ECO:0000313" key="1">
    <source>
        <dbReference type="EMBL" id="SFB60483.1"/>
    </source>
</evidence>
<reference evidence="2" key="1">
    <citation type="submission" date="2016-10" db="EMBL/GenBank/DDBJ databases">
        <authorList>
            <person name="Varghese N."/>
            <person name="Submissions S."/>
        </authorList>
    </citation>
    <scope>NUCLEOTIDE SEQUENCE [LARGE SCALE GENOMIC DNA]</scope>
    <source>
        <strain evidence="2">CGMCC 4.3568</strain>
    </source>
</reference>
<evidence type="ECO:0000313" key="2">
    <source>
        <dbReference type="Proteomes" id="UP000243799"/>
    </source>
</evidence>
<gene>
    <name evidence="1" type="ORF">SAMN05216266_12575</name>
</gene>
<name>A0A1I1CJ73_9PSEU</name>
<dbReference type="AlphaFoldDB" id="A0A1I1CJ73"/>
<dbReference type="EMBL" id="FOKG01000025">
    <property type="protein sequence ID" value="SFB60483.1"/>
    <property type="molecule type" value="Genomic_DNA"/>
</dbReference>
<dbReference type="STRING" id="490629.SAMN05216266_12575"/>
<organism evidence="1 2">
    <name type="scientific">Amycolatopsis marina</name>
    <dbReference type="NCBI Taxonomy" id="490629"/>
    <lineage>
        <taxon>Bacteria</taxon>
        <taxon>Bacillati</taxon>
        <taxon>Actinomycetota</taxon>
        <taxon>Actinomycetes</taxon>
        <taxon>Pseudonocardiales</taxon>
        <taxon>Pseudonocardiaceae</taxon>
        <taxon>Amycolatopsis</taxon>
    </lineage>
</organism>
<proteinExistence type="predicted"/>
<protein>
    <submittedName>
        <fullName evidence="1">Uncharacterized protein</fullName>
    </submittedName>
</protein>